<protein>
    <recommendedName>
        <fullName evidence="4">Cell division protein FtsL</fullName>
    </recommendedName>
</protein>
<sequence>MHKSIPRSFPQLFRTRWFYLVNILLIIVVGFSFGREMIRSRDIAKQIQSLQNQSQALQTQHLAIKDLKNAVQTESFVEREARLKLGLKKPGESLVILKNEKTENVTNQQIHNESTNGEVKTLERKSLANSTKWWYYFFNKQAYRTAQSL</sequence>
<comment type="caution">
    <text evidence="2">The sequence shown here is derived from an EMBL/GenBank/DDBJ whole genome shotgun (WGS) entry which is preliminary data.</text>
</comment>
<organism evidence="2 3">
    <name type="scientific">Candidatus Uhrbacteria bacterium RIFCSPLOWO2_02_FULL_48_18</name>
    <dbReference type="NCBI Taxonomy" id="1802408"/>
    <lineage>
        <taxon>Bacteria</taxon>
        <taxon>Candidatus Uhriibacteriota</taxon>
    </lineage>
</organism>
<proteinExistence type="predicted"/>
<keyword evidence="1" id="KW-0812">Transmembrane</keyword>
<reference evidence="2 3" key="1">
    <citation type="journal article" date="2016" name="Nat. Commun.">
        <title>Thousands of microbial genomes shed light on interconnected biogeochemical processes in an aquifer system.</title>
        <authorList>
            <person name="Anantharaman K."/>
            <person name="Brown C.T."/>
            <person name="Hug L.A."/>
            <person name="Sharon I."/>
            <person name="Castelle C.J."/>
            <person name="Probst A.J."/>
            <person name="Thomas B.C."/>
            <person name="Singh A."/>
            <person name="Wilkins M.J."/>
            <person name="Karaoz U."/>
            <person name="Brodie E.L."/>
            <person name="Williams K.H."/>
            <person name="Hubbard S.S."/>
            <person name="Banfield J.F."/>
        </authorList>
    </citation>
    <scope>NUCLEOTIDE SEQUENCE [LARGE SCALE GENOMIC DNA]</scope>
</reference>
<dbReference type="InterPro" id="IPR007060">
    <property type="entry name" value="FtsL/DivIC"/>
</dbReference>
<keyword evidence="1" id="KW-1133">Transmembrane helix</keyword>
<dbReference type="Pfam" id="PF04977">
    <property type="entry name" value="DivIC"/>
    <property type="match status" value="1"/>
</dbReference>
<evidence type="ECO:0000256" key="1">
    <source>
        <dbReference type="SAM" id="Phobius"/>
    </source>
</evidence>
<evidence type="ECO:0008006" key="4">
    <source>
        <dbReference type="Google" id="ProtNLM"/>
    </source>
</evidence>
<dbReference type="AlphaFoldDB" id="A0A1F7V9D9"/>
<evidence type="ECO:0000313" key="3">
    <source>
        <dbReference type="Proteomes" id="UP000176593"/>
    </source>
</evidence>
<dbReference type="EMBL" id="MGEQ01000003">
    <property type="protein sequence ID" value="OGL87061.1"/>
    <property type="molecule type" value="Genomic_DNA"/>
</dbReference>
<gene>
    <name evidence="2" type="ORF">A3I41_03895</name>
</gene>
<feature type="transmembrane region" description="Helical" evidence="1">
    <location>
        <begin position="17"/>
        <end position="34"/>
    </location>
</feature>
<keyword evidence="1" id="KW-0472">Membrane</keyword>
<accession>A0A1F7V9D9</accession>
<evidence type="ECO:0000313" key="2">
    <source>
        <dbReference type="EMBL" id="OGL87061.1"/>
    </source>
</evidence>
<name>A0A1F7V9D9_9BACT</name>
<dbReference type="Proteomes" id="UP000176593">
    <property type="component" value="Unassembled WGS sequence"/>
</dbReference>